<gene>
    <name evidence="2" type="ORF">FOL47_007337</name>
</gene>
<dbReference type="GO" id="GO:0042357">
    <property type="term" value="P:thiamine diphosphate metabolic process"/>
    <property type="evidence" value="ECO:0007669"/>
    <property type="project" value="TreeGrafter"/>
</dbReference>
<evidence type="ECO:0000259" key="1">
    <source>
        <dbReference type="PROSITE" id="PS51707"/>
    </source>
</evidence>
<dbReference type="AlphaFoldDB" id="A0A7J6MWD0"/>
<comment type="caution">
    <text evidence="2">The sequence shown here is derived from an EMBL/GenBank/DDBJ whole genome shotgun (WGS) entry which is preliminary data.</text>
</comment>
<reference evidence="2 3" key="1">
    <citation type="submission" date="2020-04" db="EMBL/GenBank/DDBJ databases">
        <title>Perkinsus chesapeaki whole genome sequence.</title>
        <authorList>
            <person name="Bogema D.R."/>
        </authorList>
    </citation>
    <scope>NUCLEOTIDE SEQUENCE [LARGE SCALE GENOMIC DNA]</scope>
    <source>
        <strain evidence="2">ATCC PRA-425</strain>
    </source>
</reference>
<protein>
    <recommendedName>
        <fullName evidence="1">CYTH domain-containing protein</fullName>
    </recommendedName>
</protein>
<sequence length="242" mass="27217">MPAAVRLEVERKISLPPKDLSAFLARLGAAVSHVVLQDAYWDDDKMTLVRQDQWLRLRNGRWEMKVPGLGSKGSSVEGSTTYNEIEGEANVRQFLFPNQLDSDLQELLDASGFKAFAELTSHRTTYHAQQDGRSINIDVDLATFPKDPVPYSVIELEVLSEPSESENDGGEKAKASDEVIDAFMEQMGIAGKTTRPRSKLVEYLVRHDRDRIMRLAESSPKYRKLVRQLLMSPSDAVDEHAL</sequence>
<dbReference type="EMBL" id="JAAPAO010000043">
    <property type="protein sequence ID" value="KAF4675746.1"/>
    <property type="molecule type" value="Genomic_DNA"/>
</dbReference>
<evidence type="ECO:0000313" key="2">
    <source>
        <dbReference type="EMBL" id="KAF4675746.1"/>
    </source>
</evidence>
<dbReference type="Gene3D" id="2.40.320.10">
    <property type="entry name" value="Hypothetical Protein Pfu-838710-001"/>
    <property type="match status" value="1"/>
</dbReference>
<proteinExistence type="predicted"/>
<accession>A0A7J6MWD0</accession>
<dbReference type="PROSITE" id="PS51707">
    <property type="entry name" value="CYTH"/>
    <property type="match status" value="1"/>
</dbReference>
<dbReference type="Pfam" id="PF01928">
    <property type="entry name" value="CYTH"/>
    <property type="match status" value="1"/>
</dbReference>
<dbReference type="GO" id="GO:0050333">
    <property type="term" value="F:thiamine triphosphate phosphatase activity"/>
    <property type="evidence" value="ECO:0007669"/>
    <property type="project" value="InterPro"/>
</dbReference>
<dbReference type="OrthoDB" id="442176at2759"/>
<dbReference type="Proteomes" id="UP000591131">
    <property type="component" value="Unassembled WGS sequence"/>
</dbReference>
<dbReference type="PANTHER" id="PTHR14586">
    <property type="entry name" value="THIAMINE-TRIPHOSPHATASE"/>
    <property type="match status" value="1"/>
</dbReference>
<keyword evidence="3" id="KW-1185">Reference proteome</keyword>
<dbReference type="InterPro" id="IPR023577">
    <property type="entry name" value="CYTH_domain"/>
</dbReference>
<dbReference type="GO" id="GO:0000287">
    <property type="term" value="F:magnesium ion binding"/>
    <property type="evidence" value="ECO:0007669"/>
    <property type="project" value="TreeGrafter"/>
</dbReference>
<dbReference type="PANTHER" id="PTHR14586:SF1">
    <property type="entry name" value="THIAMINE-TRIPHOSPHATASE"/>
    <property type="match status" value="1"/>
</dbReference>
<evidence type="ECO:0000313" key="3">
    <source>
        <dbReference type="Proteomes" id="UP000591131"/>
    </source>
</evidence>
<dbReference type="InterPro" id="IPR039582">
    <property type="entry name" value="THTPA"/>
</dbReference>
<dbReference type="InterPro" id="IPR033469">
    <property type="entry name" value="CYTH-like_dom_sf"/>
</dbReference>
<organism evidence="2 3">
    <name type="scientific">Perkinsus chesapeaki</name>
    <name type="common">Clam parasite</name>
    <name type="synonym">Perkinsus andrewsi</name>
    <dbReference type="NCBI Taxonomy" id="330153"/>
    <lineage>
        <taxon>Eukaryota</taxon>
        <taxon>Sar</taxon>
        <taxon>Alveolata</taxon>
        <taxon>Perkinsozoa</taxon>
        <taxon>Perkinsea</taxon>
        <taxon>Perkinsida</taxon>
        <taxon>Perkinsidae</taxon>
        <taxon>Perkinsus</taxon>
    </lineage>
</organism>
<feature type="domain" description="CYTH" evidence="1">
    <location>
        <begin position="6"/>
        <end position="205"/>
    </location>
</feature>
<name>A0A7J6MWD0_PERCH</name>
<dbReference type="SUPFAM" id="SSF55154">
    <property type="entry name" value="CYTH-like phosphatases"/>
    <property type="match status" value="1"/>
</dbReference>